<accession>A0ABT1UD98</accession>
<gene>
    <name evidence="2" type="ORF">NP603_01095</name>
</gene>
<dbReference type="RefSeq" id="WP_256609069.1">
    <property type="nucleotide sequence ID" value="NZ_JANIBM010000001.1"/>
</dbReference>
<name>A0ABT1UD98_9GAMM</name>
<keyword evidence="3" id="KW-1185">Reference proteome</keyword>
<feature type="signal peptide" evidence="1">
    <location>
        <begin position="1"/>
        <end position="22"/>
    </location>
</feature>
<sequence length="218" mass="23008">MKRQIACLGTLVPALLASDAEAAVMDFNGLTIYPSNVSATVSAPYIEDGFKLSTLAGVSFNMGGGTIYSVQPAHPYWTGTPSVYSGVISGYGSAFSLEKQDGGVFDLISIDAAAFQNHPNALAFNVYGYPASGGSVYQSFTLDTSFTTLQTLTFNTSFKNLNKILFSSVYAQVDNINLSVPSTIAPTTVPLPAAAWSMLLGLAGLAFGSTRRYKSQSF</sequence>
<reference evidence="2 3" key="1">
    <citation type="submission" date="2022-07" db="EMBL/GenBank/DDBJ databases">
        <title>Methylomonas rivi sp. nov., Methylomonas rosea sp. nov., Methylomonas aureus sp. nov. and Methylomonas subterranea sp. nov., four novel methanotrophs isolated from a freshwater creek and the deep terrestrial subsurface.</title>
        <authorList>
            <person name="Abin C."/>
            <person name="Sankaranarayanan K."/>
            <person name="Garner C."/>
            <person name="Sindelar R."/>
            <person name="Kotary K."/>
            <person name="Garner R."/>
            <person name="Barclay S."/>
            <person name="Lawson P."/>
            <person name="Krumholz L."/>
        </authorList>
    </citation>
    <scope>NUCLEOTIDE SEQUENCE [LARGE SCALE GENOMIC DNA]</scope>
    <source>
        <strain evidence="2 3">SURF-1</strain>
    </source>
</reference>
<keyword evidence="1" id="KW-0732">Signal</keyword>
<evidence type="ECO:0000313" key="2">
    <source>
        <dbReference type="EMBL" id="MCQ8179690.1"/>
    </source>
</evidence>
<dbReference type="Proteomes" id="UP001524569">
    <property type="component" value="Unassembled WGS sequence"/>
</dbReference>
<dbReference type="EMBL" id="JANIBM010000001">
    <property type="protein sequence ID" value="MCQ8179690.1"/>
    <property type="molecule type" value="Genomic_DNA"/>
</dbReference>
<evidence type="ECO:0000256" key="1">
    <source>
        <dbReference type="SAM" id="SignalP"/>
    </source>
</evidence>
<comment type="caution">
    <text evidence="2">The sequence shown here is derived from an EMBL/GenBank/DDBJ whole genome shotgun (WGS) entry which is preliminary data.</text>
</comment>
<feature type="chain" id="PRO_5047529507" evidence="1">
    <location>
        <begin position="23"/>
        <end position="218"/>
    </location>
</feature>
<proteinExistence type="predicted"/>
<evidence type="ECO:0000313" key="3">
    <source>
        <dbReference type="Proteomes" id="UP001524569"/>
    </source>
</evidence>
<organism evidence="2 3">
    <name type="scientific">Methylomonas aurea</name>
    <dbReference type="NCBI Taxonomy" id="2952224"/>
    <lineage>
        <taxon>Bacteria</taxon>
        <taxon>Pseudomonadati</taxon>
        <taxon>Pseudomonadota</taxon>
        <taxon>Gammaproteobacteria</taxon>
        <taxon>Methylococcales</taxon>
        <taxon>Methylococcaceae</taxon>
        <taxon>Methylomonas</taxon>
    </lineage>
</organism>
<protein>
    <submittedName>
        <fullName evidence="2">VPLPA-CTERM sorting domain-containing protein</fullName>
    </submittedName>
</protein>